<evidence type="ECO:0000256" key="1">
    <source>
        <dbReference type="ARBA" id="ARBA00002397"/>
    </source>
</evidence>
<sequence>MDTQQLQQQQKKSQQASLKTESDASLLLVCRQLFELIQAANQLLPGIQTLLLDEQTALTQQIPAPLEFEALLNKKEKALLALQQHWEKIIHFIQENQTDKAIQPDLRQWIQTTSNILARPALGRQLTQALDKLQLGMQEIVELNQLNGQLIVRQRHQVEQSLHILRGTDNPQLPSTPLYTPTGGAHTTLNKNRRGIA</sequence>
<evidence type="ECO:0008006" key="7">
    <source>
        <dbReference type="Google" id="ProtNLM"/>
    </source>
</evidence>
<dbReference type="EMBL" id="QPGB01000002">
    <property type="protein sequence ID" value="RCS58204.1"/>
    <property type="molecule type" value="Genomic_DNA"/>
</dbReference>
<dbReference type="RefSeq" id="WP_114402288.1">
    <property type="nucleotide sequence ID" value="NZ_QPGB01000002.1"/>
</dbReference>
<accession>A0A368L3R9</accession>
<dbReference type="Proteomes" id="UP000252357">
    <property type="component" value="Unassembled WGS sequence"/>
</dbReference>
<dbReference type="SUPFAM" id="SSF140566">
    <property type="entry name" value="FlgN-like"/>
    <property type="match status" value="1"/>
</dbReference>
<evidence type="ECO:0000256" key="4">
    <source>
        <dbReference type="SAM" id="MobiDB-lite"/>
    </source>
</evidence>
<name>A0A368L3R9_9BURK</name>
<comment type="caution">
    <text evidence="5">The sequence shown here is derived from an EMBL/GenBank/DDBJ whole genome shotgun (WGS) entry which is preliminary data.</text>
</comment>
<keyword evidence="6" id="KW-1185">Reference proteome</keyword>
<comment type="function">
    <text evidence="1">Required for the efficient initiation of filament assembly.</text>
</comment>
<dbReference type="Pfam" id="PF05130">
    <property type="entry name" value="FlgN"/>
    <property type="match status" value="1"/>
</dbReference>
<dbReference type="Gene3D" id="1.20.58.300">
    <property type="entry name" value="FlgN-like"/>
    <property type="match status" value="1"/>
</dbReference>
<gene>
    <name evidence="5" type="ORF">DU000_05100</name>
</gene>
<feature type="region of interest" description="Disordered" evidence="4">
    <location>
        <begin position="169"/>
        <end position="197"/>
    </location>
</feature>
<comment type="similarity">
    <text evidence="2">Belongs to the FlgN family.</text>
</comment>
<dbReference type="AlphaFoldDB" id="A0A368L3R9"/>
<organism evidence="5 6">
    <name type="scientific">Parvibium lacunae</name>
    <dbReference type="NCBI Taxonomy" id="1888893"/>
    <lineage>
        <taxon>Bacteria</taxon>
        <taxon>Pseudomonadati</taxon>
        <taxon>Pseudomonadota</taxon>
        <taxon>Betaproteobacteria</taxon>
        <taxon>Burkholderiales</taxon>
        <taxon>Alcaligenaceae</taxon>
        <taxon>Parvibium</taxon>
    </lineage>
</organism>
<proteinExistence type="inferred from homology"/>
<evidence type="ECO:0000313" key="5">
    <source>
        <dbReference type="EMBL" id="RCS58204.1"/>
    </source>
</evidence>
<dbReference type="GO" id="GO:0044780">
    <property type="term" value="P:bacterial-type flagellum assembly"/>
    <property type="evidence" value="ECO:0007669"/>
    <property type="project" value="InterPro"/>
</dbReference>
<reference evidence="5 6" key="1">
    <citation type="journal article" date="2018" name="Int. J. Syst. Evol. Microbiol.">
        <title>Parvibium lacunae gen. nov., sp. nov., a new member of the family Alcaligenaceae isolated from a freshwater pond.</title>
        <authorList>
            <person name="Chen W.M."/>
            <person name="Xie P.B."/>
            <person name="Hsu M.Y."/>
            <person name="Sheu S.Y."/>
        </authorList>
    </citation>
    <scope>NUCLEOTIDE SEQUENCE [LARGE SCALE GENOMIC DNA]</scope>
    <source>
        <strain evidence="5 6">KMB9</strain>
    </source>
</reference>
<feature type="compositionally biased region" description="Polar residues" evidence="4">
    <location>
        <begin position="169"/>
        <end position="190"/>
    </location>
</feature>
<evidence type="ECO:0000256" key="3">
    <source>
        <dbReference type="ARBA" id="ARBA00022795"/>
    </source>
</evidence>
<evidence type="ECO:0000313" key="6">
    <source>
        <dbReference type="Proteomes" id="UP000252357"/>
    </source>
</evidence>
<evidence type="ECO:0000256" key="2">
    <source>
        <dbReference type="ARBA" id="ARBA00007703"/>
    </source>
</evidence>
<dbReference type="InterPro" id="IPR007809">
    <property type="entry name" value="FlgN-like"/>
</dbReference>
<dbReference type="InterPro" id="IPR036679">
    <property type="entry name" value="FlgN-like_sf"/>
</dbReference>
<protein>
    <recommendedName>
        <fullName evidence="7">Flagellar protein FlgN</fullName>
    </recommendedName>
</protein>
<keyword evidence="3" id="KW-1005">Bacterial flagellum biogenesis</keyword>